<dbReference type="PANTHER" id="PTHR43047">
    <property type="entry name" value="TWO-COMPONENT HISTIDINE PROTEIN KINASE"/>
    <property type="match status" value="1"/>
</dbReference>
<dbReference type="OrthoDB" id="9770795at2"/>
<keyword evidence="3" id="KW-0597">Phosphoprotein</keyword>
<dbReference type="EMBL" id="CP029397">
    <property type="protein sequence ID" value="AWL28086.1"/>
    <property type="molecule type" value="Genomic_DNA"/>
</dbReference>
<dbReference type="AlphaFoldDB" id="A0A2S2FAT7"/>
<dbReference type="Gene3D" id="1.10.287.130">
    <property type="match status" value="1"/>
</dbReference>
<dbReference type="PRINTS" id="PR00344">
    <property type="entry name" value="BCTRLSENSOR"/>
</dbReference>
<dbReference type="PANTHER" id="PTHR43047:SF72">
    <property type="entry name" value="OSMOSENSING HISTIDINE PROTEIN KINASE SLN1"/>
    <property type="match status" value="1"/>
</dbReference>
<dbReference type="SUPFAM" id="SSF55874">
    <property type="entry name" value="ATPase domain of HSP90 chaperone/DNA topoisomerase II/histidine kinase"/>
    <property type="match status" value="1"/>
</dbReference>
<dbReference type="GO" id="GO:0005886">
    <property type="term" value="C:plasma membrane"/>
    <property type="evidence" value="ECO:0007669"/>
    <property type="project" value="TreeGrafter"/>
</dbReference>
<dbReference type="InterPro" id="IPR005467">
    <property type="entry name" value="His_kinase_dom"/>
</dbReference>
<name>A0A2S2FAT7_9GAMM</name>
<dbReference type="CDD" id="cd00082">
    <property type="entry name" value="HisKA"/>
    <property type="match status" value="1"/>
</dbReference>
<reference evidence="7" key="1">
    <citation type="submission" date="2019-08" db="EMBL/GenBank/DDBJ databases">
        <title>The complete genome of Acinetobacter defluvii strain WCHAD010030.</title>
        <authorList>
            <person name="Hu Y."/>
            <person name="Qin J."/>
            <person name="Feng Y."/>
            <person name="Zong Z."/>
        </authorList>
    </citation>
    <scope>NUCLEOTIDE SEQUENCE</scope>
    <source>
        <strain evidence="7">WCHA30</strain>
    </source>
</reference>
<evidence type="ECO:0000256" key="3">
    <source>
        <dbReference type="ARBA" id="ARBA00022553"/>
    </source>
</evidence>
<evidence type="ECO:0000256" key="4">
    <source>
        <dbReference type="ARBA" id="ARBA00022679"/>
    </source>
</evidence>
<proteinExistence type="predicted"/>
<evidence type="ECO:0000256" key="1">
    <source>
        <dbReference type="ARBA" id="ARBA00000085"/>
    </source>
</evidence>
<dbReference type="InterPro" id="IPR003661">
    <property type="entry name" value="HisK_dim/P_dom"/>
</dbReference>
<dbReference type="Proteomes" id="UP000245977">
    <property type="component" value="Chromosome"/>
</dbReference>
<comment type="catalytic activity">
    <reaction evidence="1">
        <text>ATP + protein L-histidine = ADP + protein N-phospho-L-histidine.</text>
        <dbReference type="EC" id="2.7.13.3"/>
    </reaction>
</comment>
<gene>
    <name evidence="7" type="ORF">DJ533_05560</name>
</gene>
<keyword evidence="5 7" id="KW-0418">Kinase</keyword>
<evidence type="ECO:0000259" key="6">
    <source>
        <dbReference type="PROSITE" id="PS50109"/>
    </source>
</evidence>
<accession>A0A2S2FAT7</accession>
<dbReference type="GO" id="GO:0009927">
    <property type="term" value="F:histidine phosphotransfer kinase activity"/>
    <property type="evidence" value="ECO:0007669"/>
    <property type="project" value="TreeGrafter"/>
</dbReference>
<keyword evidence="4" id="KW-0808">Transferase</keyword>
<feature type="domain" description="Histidine kinase" evidence="6">
    <location>
        <begin position="185"/>
        <end position="405"/>
    </location>
</feature>
<dbReference type="STRING" id="1871111.GCA_001704615_00383"/>
<dbReference type="RefSeq" id="WP_065994299.1">
    <property type="nucleotide sequence ID" value="NZ_CP029397.2"/>
</dbReference>
<protein>
    <recommendedName>
        <fullName evidence="2">histidine kinase</fullName>
        <ecNumber evidence="2">2.7.13.3</ecNumber>
    </recommendedName>
</protein>
<dbReference type="KEGG" id="adv:DJ533_05560"/>
<dbReference type="Pfam" id="PF02518">
    <property type="entry name" value="HATPase_c"/>
    <property type="match status" value="1"/>
</dbReference>
<dbReference type="PROSITE" id="PS50109">
    <property type="entry name" value="HIS_KIN"/>
    <property type="match status" value="1"/>
</dbReference>
<dbReference type="InterPro" id="IPR003594">
    <property type="entry name" value="HATPase_dom"/>
</dbReference>
<dbReference type="InterPro" id="IPR036890">
    <property type="entry name" value="HATPase_C_sf"/>
</dbReference>
<keyword evidence="8" id="KW-1185">Reference proteome</keyword>
<dbReference type="GO" id="GO:0000155">
    <property type="term" value="F:phosphorelay sensor kinase activity"/>
    <property type="evidence" value="ECO:0007669"/>
    <property type="project" value="InterPro"/>
</dbReference>
<dbReference type="InterPro" id="IPR004358">
    <property type="entry name" value="Sig_transdc_His_kin-like_C"/>
</dbReference>
<evidence type="ECO:0000256" key="5">
    <source>
        <dbReference type="ARBA" id="ARBA00022777"/>
    </source>
</evidence>
<evidence type="ECO:0000313" key="8">
    <source>
        <dbReference type="Proteomes" id="UP000245977"/>
    </source>
</evidence>
<dbReference type="Gene3D" id="3.30.565.10">
    <property type="entry name" value="Histidine kinase-like ATPase, C-terminal domain"/>
    <property type="match status" value="1"/>
</dbReference>
<dbReference type="SMART" id="SM00388">
    <property type="entry name" value="HisKA"/>
    <property type="match status" value="1"/>
</dbReference>
<dbReference type="SUPFAM" id="SSF47384">
    <property type="entry name" value="Homodimeric domain of signal transducing histidine kinase"/>
    <property type="match status" value="1"/>
</dbReference>
<dbReference type="EC" id="2.7.13.3" evidence="2"/>
<evidence type="ECO:0000313" key="7">
    <source>
        <dbReference type="EMBL" id="AWL28086.1"/>
    </source>
</evidence>
<dbReference type="InterPro" id="IPR036097">
    <property type="entry name" value="HisK_dim/P_sf"/>
</dbReference>
<evidence type="ECO:0000256" key="2">
    <source>
        <dbReference type="ARBA" id="ARBA00012438"/>
    </source>
</evidence>
<organism evidence="7 8">
    <name type="scientific">Acinetobacter defluvii</name>
    <dbReference type="NCBI Taxonomy" id="1871111"/>
    <lineage>
        <taxon>Bacteria</taxon>
        <taxon>Pseudomonadati</taxon>
        <taxon>Pseudomonadota</taxon>
        <taxon>Gammaproteobacteria</taxon>
        <taxon>Moraxellales</taxon>
        <taxon>Moraxellaceae</taxon>
        <taxon>Acinetobacter</taxon>
    </lineage>
</organism>
<dbReference type="SMART" id="SM00387">
    <property type="entry name" value="HATPase_c"/>
    <property type="match status" value="1"/>
</dbReference>
<sequence>MRLKLLEMGQTDKLSACKLSLLLGVLNPQNSVERFLRISRKLLNIEKAVISFVDEPYVWYSTQNEFKAFQASPEANLHFYFNNQKIIDSSHENYAKFSQHIVKIGVDHQRIVCFDLRKDEHTSFGHVTFFDDKDVELDRESYTFVQDIIQGLIKAIETHAEYQELKESYEQQLALNFSKTKFFQIIAHDLRAPFHGLLGFSEVLSQERDSLDDASVKNIAEYLYDTAQSTYNLLENLLNWAMAEGGRFVYHPINFKLKQSSKIVFDVLNSLAINKNIRLIDDIPEELKVCGDINMITSVLQNLVSNALKFTHVDGTGHVRMSARSISQGVEILVQDTGLGMTEAQMQSIFEPEINASFKGTAGEKGTGLGLVLCKRFVDLNQGTISVSSKMGEGTTFKVILPEAKNHQALVTEHVEQRATQEMNPLVH</sequence>
<dbReference type="Pfam" id="PF00512">
    <property type="entry name" value="HisKA"/>
    <property type="match status" value="1"/>
</dbReference>